<evidence type="ECO:0000313" key="2">
    <source>
        <dbReference type="Proteomes" id="UP000249066"/>
    </source>
</evidence>
<comment type="caution">
    <text evidence="1">The sequence shown here is derived from an EMBL/GenBank/DDBJ whole genome shotgun (WGS) entry which is preliminary data.</text>
</comment>
<evidence type="ECO:0008006" key="3">
    <source>
        <dbReference type="Google" id="ProtNLM"/>
    </source>
</evidence>
<protein>
    <recommendedName>
        <fullName evidence="3">2'-5' RNA ligase family protein</fullName>
    </recommendedName>
</protein>
<accession>A0A2W5ACM1</accession>
<reference evidence="1 2" key="1">
    <citation type="submission" date="2017-08" db="EMBL/GenBank/DDBJ databases">
        <title>Infants hospitalized years apart are colonized by the same room-sourced microbial strains.</title>
        <authorList>
            <person name="Brooks B."/>
            <person name="Olm M.R."/>
            <person name="Firek B.A."/>
            <person name="Baker R."/>
            <person name="Thomas B.C."/>
            <person name="Morowitz M.J."/>
            <person name="Banfield J.F."/>
        </authorList>
    </citation>
    <scope>NUCLEOTIDE SEQUENCE [LARGE SCALE GENOMIC DNA]</scope>
    <source>
        <strain evidence="1">S2_018_000_R2_101</strain>
    </source>
</reference>
<dbReference type="AlphaFoldDB" id="A0A2W5ACM1"/>
<dbReference type="InterPro" id="IPR009097">
    <property type="entry name" value="Cyclic_Pdiesterase"/>
</dbReference>
<dbReference type="SUPFAM" id="SSF55144">
    <property type="entry name" value="LigT-like"/>
    <property type="match status" value="1"/>
</dbReference>
<organism evidence="1 2">
    <name type="scientific">Sphingomonas sanxanigenens</name>
    <dbReference type="NCBI Taxonomy" id="397260"/>
    <lineage>
        <taxon>Bacteria</taxon>
        <taxon>Pseudomonadati</taxon>
        <taxon>Pseudomonadota</taxon>
        <taxon>Alphaproteobacteria</taxon>
        <taxon>Sphingomonadales</taxon>
        <taxon>Sphingomonadaceae</taxon>
        <taxon>Sphingomonas</taxon>
    </lineage>
</organism>
<evidence type="ECO:0000313" key="1">
    <source>
        <dbReference type="EMBL" id="PZO91026.1"/>
    </source>
</evidence>
<dbReference type="Proteomes" id="UP000249066">
    <property type="component" value="Unassembled WGS sequence"/>
</dbReference>
<dbReference type="EMBL" id="QFNN01000016">
    <property type="protein sequence ID" value="PZO91026.1"/>
    <property type="molecule type" value="Genomic_DNA"/>
</dbReference>
<name>A0A2W5ACM1_9SPHN</name>
<proteinExistence type="predicted"/>
<dbReference type="Pfam" id="PF13563">
    <property type="entry name" value="2_5_RNA_ligase2"/>
    <property type="match status" value="1"/>
</dbReference>
<sequence>MSEAAPIIVTALLSDADFAWADALRRAHFPAGRNLAPAHVTLFHHLPPSALGEVRGLAREAARSAAPRAWLAGPMRLNSGVAFRIDSPELEALRDRMAVALRGLLIPQDQATWRPHLTIQNKAEPRDAAALYERLSHGFSPRPVAIAGLGLWRYRGGPWERMARHMFRGGRPG</sequence>
<dbReference type="Gene3D" id="3.90.1140.10">
    <property type="entry name" value="Cyclic phosphodiesterase"/>
    <property type="match status" value="1"/>
</dbReference>
<gene>
    <name evidence="1" type="ORF">DI623_04815</name>
</gene>